<dbReference type="Pfam" id="PF13439">
    <property type="entry name" value="Glyco_transf_4"/>
    <property type="match status" value="1"/>
</dbReference>
<feature type="domain" description="Glycosyl transferase family 1" evidence="4">
    <location>
        <begin position="191"/>
        <end position="348"/>
    </location>
</feature>
<dbReference type="PANTHER" id="PTHR45947">
    <property type="entry name" value="SULFOQUINOVOSYL TRANSFERASE SQD2"/>
    <property type="match status" value="1"/>
</dbReference>
<dbReference type="InterPro" id="IPR050194">
    <property type="entry name" value="Glycosyltransferase_grp1"/>
</dbReference>
<feature type="domain" description="Glycosyltransferase subfamily 4-like N-terminal" evidence="5">
    <location>
        <begin position="17"/>
        <end position="182"/>
    </location>
</feature>
<organism evidence="6 7">
    <name type="scientific">Streptomyces sp. 900105245</name>
    <dbReference type="NCBI Taxonomy" id="3154379"/>
    <lineage>
        <taxon>Bacteria</taxon>
        <taxon>Bacillati</taxon>
        <taxon>Actinomycetota</taxon>
        <taxon>Actinomycetes</taxon>
        <taxon>Kitasatosporales</taxon>
        <taxon>Streptomycetaceae</taxon>
        <taxon>Streptomyces</taxon>
    </lineage>
</organism>
<sequence>MRLLHVVTLISDDGAFGGPPSVAIAQAEELAARGHDVTLMALWRGRGRAPEHMGPIRLRTRPARTLLPRRGFIGLLHPLLVRDLWRAMGESDVVHVHAGRDLVSLAALAVAALRRVPCVAQTHGMVEPRTALPVRIFDRVFLPLLRRTRTCLVLTEHERRLVADVLEPDAPPLRILPNGIRPAPAAARERQPREPHVLFLARLHPRKRPEAFVRMAALVHQWVPQARFTLYGPDDGSLPAVRRLIADGLTDVVRYGGPVDPAETHEAYLGAAVHVLASVDEPFGMTVIEALAAGTPVVCTDSCGIASELERRGAALVTDGSPESMAGAVRRLLGDPDLCARMAEAGRRAVEDLYSIVAVVDRLLETYRACMPRRDGTDEVRTPARPGGNSPELPAAGQPAG</sequence>
<evidence type="ECO:0000313" key="6">
    <source>
        <dbReference type="EMBL" id="MER6433861.1"/>
    </source>
</evidence>
<evidence type="ECO:0000256" key="3">
    <source>
        <dbReference type="SAM" id="MobiDB-lite"/>
    </source>
</evidence>
<keyword evidence="7" id="KW-1185">Reference proteome</keyword>
<evidence type="ECO:0000259" key="5">
    <source>
        <dbReference type="Pfam" id="PF13439"/>
    </source>
</evidence>
<evidence type="ECO:0000259" key="4">
    <source>
        <dbReference type="Pfam" id="PF00534"/>
    </source>
</evidence>
<keyword evidence="1 6" id="KW-0328">Glycosyltransferase</keyword>
<proteinExistence type="predicted"/>
<evidence type="ECO:0000256" key="2">
    <source>
        <dbReference type="ARBA" id="ARBA00022679"/>
    </source>
</evidence>
<keyword evidence="2 6" id="KW-0808">Transferase</keyword>
<dbReference type="GO" id="GO:0016757">
    <property type="term" value="F:glycosyltransferase activity"/>
    <property type="evidence" value="ECO:0007669"/>
    <property type="project" value="UniProtKB-KW"/>
</dbReference>
<reference evidence="6 7" key="1">
    <citation type="submission" date="2024-06" db="EMBL/GenBank/DDBJ databases">
        <title>The Natural Products Discovery Center: Release of the First 8490 Sequenced Strains for Exploring Actinobacteria Biosynthetic Diversity.</title>
        <authorList>
            <person name="Kalkreuter E."/>
            <person name="Kautsar S.A."/>
            <person name="Yang D."/>
            <person name="Bader C.D."/>
            <person name="Teijaro C.N."/>
            <person name="Fluegel L."/>
            <person name="Davis C.M."/>
            <person name="Simpson J.R."/>
            <person name="Lauterbach L."/>
            <person name="Steele A.D."/>
            <person name="Gui C."/>
            <person name="Meng S."/>
            <person name="Li G."/>
            <person name="Viehrig K."/>
            <person name="Ye F."/>
            <person name="Su P."/>
            <person name="Kiefer A.F."/>
            <person name="Nichols A."/>
            <person name="Cepeda A.J."/>
            <person name="Yan W."/>
            <person name="Fan B."/>
            <person name="Jiang Y."/>
            <person name="Adhikari A."/>
            <person name="Zheng C.-J."/>
            <person name="Schuster L."/>
            <person name="Cowan T.M."/>
            <person name="Smanski M.J."/>
            <person name="Chevrette M.G."/>
            <person name="De Carvalho L.P.S."/>
            <person name="Shen B."/>
        </authorList>
    </citation>
    <scope>NUCLEOTIDE SEQUENCE [LARGE SCALE GENOMIC DNA]</scope>
    <source>
        <strain evidence="6 7">NPDC001166</strain>
    </source>
</reference>
<dbReference type="PANTHER" id="PTHR45947:SF3">
    <property type="entry name" value="SULFOQUINOVOSYL TRANSFERASE SQD2"/>
    <property type="match status" value="1"/>
</dbReference>
<dbReference type="EMBL" id="JBEPAZ010000072">
    <property type="protein sequence ID" value="MER6433861.1"/>
    <property type="molecule type" value="Genomic_DNA"/>
</dbReference>
<evidence type="ECO:0000313" key="7">
    <source>
        <dbReference type="Proteomes" id="UP001470023"/>
    </source>
</evidence>
<dbReference type="RefSeq" id="WP_352065840.1">
    <property type="nucleotide sequence ID" value="NZ_JBEPAZ010000072.1"/>
</dbReference>
<dbReference type="EC" id="2.4.-.-" evidence="6"/>
<dbReference type="SUPFAM" id="SSF53756">
    <property type="entry name" value="UDP-Glycosyltransferase/glycogen phosphorylase"/>
    <property type="match status" value="1"/>
</dbReference>
<evidence type="ECO:0000256" key="1">
    <source>
        <dbReference type="ARBA" id="ARBA00022676"/>
    </source>
</evidence>
<dbReference type="InterPro" id="IPR001296">
    <property type="entry name" value="Glyco_trans_1"/>
</dbReference>
<comment type="caution">
    <text evidence="6">The sequence shown here is derived from an EMBL/GenBank/DDBJ whole genome shotgun (WGS) entry which is preliminary data.</text>
</comment>
<dbReference type="Gene3D" id="3.40.50.2000">
    <property type="entry name" value="Glycogen Phosphorylase B"/>
    <property type="match status" value="2"/>
</dbReference>
<feature type="region of interest" description="Disordered" evidence="3">
    <location>
        <begin position="374"/>
        <end position="401"/>
    </location>
</feature>
<name>A0ABV1UJF2_9ACTN</name>
<gene>
    <name evidence="6" type="ORF">ABT272_40090</name>
</gene>
<dbReference type="Proteomes" id="UP001470023">
    <property type="component" value="Unassembled WGS sequence"/>
</dbReference>
<dbReference type="Pfam" id="PF00534">
    <property type="entry name" value="Glycos_transf_1"/>
    <property type="match status" value="1"/>
</dbReference>
<protein>
    <submittedName>
        <fullName evidence="6">Glycosyltransferase</fullName>
        <ecNumber evidence="6">2.4.-.-</ecNumber>
    </submittedName>
</protein>
<accession>A0ABV1UJF2</accession>
<dbReference type="InterPro" id="IPR028098">
    <property type="entry name" value="Glyco_trans_4-like_N"/>
</dbReference>